<reference evidence="2 3" key="1">
    <citation type="submission" date="2019-04" db="EMBL/GenBank/DDBJ databases">
        <title>Natronospirillum operosus gen. nov., sp. nov., a haloalkaliphilic satellite isolated from decaying biomass of laboratory culture of cyanobacterium Geitlerinema sp. and proposal of Natronospirillaceae fam. nov. and Saccharospirillaceae fam. nov.</title>
        <authorList>
            <person name="Kevbrin V."/>
            <person name="Boltyanskaya Y."/>
            <person name="Koziaeva V."/>
            <person name="Grouzdev D.S."/>
            <person name="Park M."/>
            <person name="Cho J."/>
        </authorList>
    </citation>
    <scope>NUCLEOTIDE SEQUENCE [LARGE SCALE GENOMIC DNA]</scope>
    <source>
        <strain evidence="2 3">G-116</strain>
    </source>
</reference>
<organism evidence="2 3">
    <name type="scientific">Natronospirillum operosum</name>
    <dbReference type="NCBI Taxonomy" id="2759953"/>
    <lineage>
        <taxon>Bacteria</taxon>
        <taxon>Pseudomonadati</taxon>
        <taxon>Pseudomonadota</taxon>
        <taxon>Gammaproteobacteria</taxon>
        <taxon>Oceanospirillales</taxon>
        <taxon>Natronospirillaceae</taxon>
        <taxon>Natronospirillum</taxon>
    </lineage>
</organism>
<evidence type="ECO:0000256" key="1">
    <source>
        <dbReference type="SAM" id="Coils"/>
    </source>
</evidence>
<proteinExistence type="predicted"/>
<dbReference type="RefSeq" id="WP_135484446.1">
    <property type="nucleotide sequence ID" value="NZ_SRMF01000009.1"/>
</dbReference>
<dbReference type="EMBL" id="SRMF01000009">
    <property type="protein sequence ID" value="TGG91354.1"/>
    <property type="molecule type" value="Genomic_DNA"/>
</dbReference>
<dbReference type="PANTHER" id="PTHR38040">
    <property type="entry name" value="UBIQUINONE BIOSYNTHESIS ACCESSORY FACTOR UBIK"/>
    <property type="match status" value="1"/>
</dbReference>
<feature type="coiled-coil region" evidence="1">
    <location>
        <begin position="52"/>
        <end position="86"/>
    </location>
</feature>
<name>A0A4Z0W5T1_9GAMM</name>
<dbReference type="Proteomes" id="UP000297475">
    <property type="component" value="Unassembled WGS sequence"/>
</dbReference>
<sequence length="87" mass="9698">MATLDELTERLARSLAKAKEQGDALKAGVDDNLQALIRAQLDRLDVVTREEFAAQQALLHKASQRLDSLEAEVARLRAIVEQQNTEE</sequence>
<dbReference type="PANTHER" id="PTHR38040:SF1">
    <property type="entry name" value="UBIQUINONE BIOSYNTHESIS ACCESSORY FACTOR UBIK"/>
    <property type="match status" value="1"/>
</dbReference>
<keyword evidence="3" id="KW-1185">Reference proteome</keyword>
<comment type="caution">
    <text evidence="2">The sequence shown here is derived from an EMBL/GenBank/DDBJ whole genome shotgun (WGS) entry which is preliminary data.</text>
</comment>
<gene>
    <name evidence="2" type="ORF">E4656_16680</name>
</gene>
<dbReference type="InterPro" id="IPR007475">
    <property type="entry name" value="UbiK"/>
</dbReference>
<evidence type="ECO:0000313" key="2">
    <source>
        <dbReference type="EMBL" id="TGG91354.1"/>
    </source>
</evidence>
<keyword evidence="1" id="KW-0175">Coiled coil</keyword>
<protein>
    <submittedName>
        <fullName evidence="2">Accessory factor UbiK family protein</fullName>
    </submittedName>
</protein>
<dbReference type="Pfam" id="PF04380">
    <property type="entry name" value="BMFP"/>
    <property type="match status" value="1"/>
</dbReference>
<dbReference type="AlphaFoldDB" id="A0A4Z0W5T1"/>
<accession>A0A4Z0W5T1</accession>
<dbReference type="OrthoDB" id="5297354at2"/>
<evidence type="ECO:0000313" key="3">
    <source>
        <dbReference type="Proteomes" id="UP000297475"/>
    </source>
</evidence>